<dbReference type="InterPro" id="IPR032812">
    <property type="entry name" value="SbsA_Ig"/>
</dbReference>
<feature type="chain" id="PRO_5028218146" description="SbsA Ig-like domain-containing protein" evidence="2">
    <location>
        <begin position="26"/>
        <end position="396"/>
    </location>
</feature>
<organism evidence="4">
    <name type="scientific">candidate division WOR-3 bacterium</name>
    <dbReference type="NCBI Taxonomy" id="2052148"/>
    <lineage>
        <taxon>Bacteria</taxon>
        <taxon>Bacteria division WOR-3</taxon>
    </lineage>
</organism>
<reference evidence="4" key="1">
    <citation type="journal article" date="2020" name="mSystems">
        <title>Genome- and Community-Level Interaction Insights into Carbon Utilization and Element Cycling Functions of Hydrothermarchaeota in Hydrothermal Sediment.</title>
        <authorList>
            <person name="Zhou Z."/>
            <person name="Liu Y."/>
            <person name="Xu W."/>
            <person name="Pan J."/>
            <person name="Luo Z.H."/>
            <person name="Li M."/>
        </authorList>
    </citation>
    <scope>NUCLEOTIDE SEQUENCE [LARGE SCALE GENOMIC DNA]</scope>
    <source>
        <strain evidence="4">SpSt-783</strain>
    </source>
</reference>
<gene>
    <name evidence="4" type="ORF">ENV70_07520</name>
</gene>
<feature type="signal peptide" evidence="2">
    <location>
        <begin position="1"/>
        <end position="25"/>
    </location>
</feature>
<keyword evidence="1 2" id="KW-0732">Signal</keyword>
<comment type="caution">
    <text evidence="4">The sequence shown here is derived from an EMBL/GenBank/DDBJ whole genome shotgun (WGS) entry which is preliminary data.</text>
</comment>
<dbReference type="Gene3D" id="3.90.1720.10">
    <property type="entry name" value="endopeptidase domain like (from Nostoc punctiforme)"/>
    <property type="match status" value="1"/>
</dbReference>
<accession>A0A7C6AGS3</accession>
<dbReference type="Gene3D" id="2.60.40.1220">
    <property type="match status" value="1"/>
</dbReference>
<protein>
    <recommendedName>
        <fullName evidence="3">SbsA Ig-like domain-containing protein</fullName>
    </recommendedName>
</protein>
<proteinExistence type="predicted"/>
<dbReference type="EMBL" id="DTHJ01000153">
    <property type="protein sequence ID" value="HHS63438.1"/>
    <property type="molecule type" value="Genomic_DNA"/>
</dbReference>
<dbReference type="Pfam" id="PF13205">
    <property type="entry name" value="Big_5"/>
    <property type="match status" value="1"/>
</dbReference>
<evidence type="ECO:0000256" key="2">
    <source>
        <dbReference type="SAM" id="SignalP"/>
    </source>
</evidence>
<evidence type="ECO:0000256" key="1">
    <source>
        <dbReference type="ARBA" id="ARBA00022729"/>
    </source>
</evidence>
<evidence type="ECO:0000259" key="3">
    <source>
        <dbReference type="Pfam" id="PF13205"/>
    </source>
</evidence>
<dbReference type="AlphaFoldDB" id="A0A7C6AGS3"/>
<name>A0A7C6AGS3_UNCW3</name>
<evidence type="ECO:0000313" key="4">
    <source>
        <dbReference type="EMBL" id="HHS63438.1"/>
    </source>
</evidence>
<feature type="domain" description="SbsA Ig-like" evidence="3">
    <location>
        <begin position="292"/>
        <end position="363"/>
    </location>
</feature>
<sequence>MRRKVAIILGLLVSVLQLNAWPARARDGAFYDAAYSWVNTVLSYIQGWPESQGWNGKGPSGYDDEYWISVGGGSRAWNNPETSNPGAFDCAGFVSWCAGLRQHVTTNIEWNQVIWLKGQTEEDLKNASKGDLLLRYGTTTGHIRIVDYYQSTNDWLYFVEANEGETFGVVRKWDHPGYLANIGYHLYNFIGDEKPDKEKILPVNSYTGEVIKEGGKYGQPFKLLFKLQYLPPSPLGYLLRINLVRDGTPGNYLLQHGFELECGKYQLQLLLMNWASTQSDMMVLNFEIVDVPQVIFTDPSDGEAEVDVYKNITITFNKEMDQSSVNSGTVQFSPALVGGFTAQWTGDGKTVTLTLNNPQQDLEFYINYWVEILDILKAWNFTNSGIEICSNFYIIL</sequence>
<dbReference type="InterPro" id="IPR014755">
    <property type="entry name" value="Cu-Rt/internalin_Ig-like"/>
</dbReference>